<feature type="transmembrane region" description="Helical" evidence="1">
    <location>
        <begin position="21"/>
        <end position="46"/>
    </location>
</feature>
<feature type="transmembrane region" description="Helical" evidence="1">
    <location>
        <begin position="113"/>
        <end position="131"/>
    </location>
</feature>
<evidence type="ECO:0000313" key="2">
    <source>
        <dbReference type="EMBL" id="MEE1673485.1"/>
    </source>
</evidence>
<dbReference type="Proteomes" id="UP001310248">
    <property type="component" value="Unassembled WGS sequence"/>
</dbReference>
<keyword evidence="1" id="KW-1133">Transmembrane helix</keyword>
<gene>
    <name evidence="2" type="ORF">SNR37_002909</name>
</gene>
<feature type="transmembrane region" description="Helical" evidence="1">
    <location>
        <begin position="314"/>
        <end position="334"/>
    </location>
</feature>
<dbReference type="InterPro" id="IPR022604">
    <property type="entry name" value="DUF2955"/>
</dbReference>
<protein>
    <submittedName>
        <fullName evidence="2">DUF2955 domain-containing protein</fullName>
    </submittedName>
</protein>
<feature type="transmembrane region" description="Helical" evidence="1">
    <location>
        <begin position="143"/>
        <end position="161"/>
    </location>
</feature>
<comment type="caution">
    <text evidence="2">The sequence shown here is derived from an EMBL/GenBank/DDBJ whole genome shotgun (WGS) entry which is preliminary data.</text>
</comment>
<feature type="transmembrane region" description="Helical" evidence="1">
    <location>
        <begin position="232"/>
        <end position="254"/>
    </location>
</feature>
<proteinExistence type="predicted"/>
<dbReference type="EMBL" id="JAYDYW010000005">
    <property type="protein sequence ID" value="MEE1673485.1"/>
    <property type="molecule type" value="Genomic_DNA"/>
</dbReference>
<reference evidence="3" key="1">
    <citation type="submission" date="2023-07" db="EMBL/GenBank/DDBJ databases">
        <title>Draft genome sequence of Agarivorans aestuarii strain ZMCS4, a CAZymes producing bacteria isolated from the marine brown algae Clodostephus spongiosus.</title>
        <authorList>
            <person name="Lorente B."/>
            <person name="Cabral C."/>
            <person name="Frias J."/>
            <person name="Faria J."/>
            <person name="Toubarro D."/>
        </authorList>
    </citation>
    <scope>NUCLEOTIDE SEQUENCE [LARGE SCALE GENOMIC DNA]</scope>
    <source>
        <strain evidence="3">ZMCS4</strain>
    </source>
</reference>
<accession>A0ABU7G2E2</accession>
<feature type="transmembrane region" description="Helical" evidence="1">
    <location>
        <begin position="285"/>
        <end position="302"/>
    </location>
</feature>
<dbReference type="RefSeq" id="WP_329774777.1">
    <property type="nucleotide sequence ID" value="NZ_JAYDYW010000005.1"/>
</dbReference>
<evidence type="ECO:0000313" key="3">
    <source>
        <dbReference type="Proteomes" id="UP001310248"/>
    </source>
</evidence>
<keyword evidence="1" id="KW-0472">Membrane</keyword>
<feature type="transmembrane region" description="Helical" evidence="1">
    <location>
        <begin position="66"/>
        <end position="84"/>
    </location>
</feature>
<dbReference type="Pfam" id="PF11168">
    <property type="entry name" value="DUF2955"/>
    <property type="match status" value="1"/>
</dbReference>
<feature type="transmembrane region" description="Helical" evidence="1">
    <location>
        <begin position="260"/>
        <end position="280"/>
    </location>
</feature>
<keyword evidence="1" id="KW-0812">Transmembrane</keyword>
<keyword evidence="3" id="KW-1185">Reference proteome</keyword>
<organism evidence="2 3">
    <name type="scientific">Agarivorans aestuarii</name>
    <dbReference type="NCBI Taxonomy" id="1563703"/>
    <lineage>
        <taxon>Bacteria</taxon>
        <taxon>Pseudomonadati</taxon>
        <taxon>Pseudomonadota</taxon>
        <taxon>Gammaproteobacteria</taxon>
        <taxon>Alteromonadales</taxon>
        <taxon>Alteromonadaceae</taxon>
        <taxon>Agarivorans</taxon>
    </lineage>
</organism>
<evidence type="ECO:0000256" key="1">
    <source>
        <dbReference type="SAM" id="Phobius"/>
    </source>
</evidence>
<sequence>MSTKALTPAHTNSLKAHMLRFSLVSALVLVLAVSLEWSMSFVTAIFTAQLLLPGKPPLNLALVKTLALAVLSCFLVGLGVVLIAQPYPILLFIILAWCLFFVFYRASTGLNELVVLFLLVALIALPMLASTSRAAASGFVVDFMLAFVLALLIVAFVHWLVPVKDDFHQAAEKPQAQCLNHQDATRQALVSTIVILPLIVYFFAFDKLSDLLVVIFVAILAQNPQLTAGAKASIGIVFTNIVGGLIAVFVFNLLVAVPQFSFMALLITLSFMLIAQAIYLHPKGAIVAAGLSAYIVILGSTIGSDGGLASAKFYARIFQLSLVGLYVVGSFYLVHKLAWLQGPTRQNAH</sequence>
<feature type="transmembrane region" description="Helical" evidence="1">
    <location>
        <begin position="89"/>
        <end position="107"/>
    </location>
</feature>
<feature type="transmembrane region" description="Helical" evidence="1">
    <location>
        <begin position="198"/>
        <end position="220"/>
    </location>
</feature>
<name>A0ABU7G2E2_9ALTE</name>